<comment type="caution">
    <text evidence="2">The sequence shown here is derived from an EMBL/GenBank/DDBJ whole genome shotgun (WGS) entry which is preliminary data.</text>
</comment>
<reference evidence="2" key="2">
    <citation type="journal article" date="2024" name="Plant">
        <title>Genomic evolution and insights into agronomic trait innovations of Sesamum species.</title>
        <authorList>
            <person name="Miao H."/>
            <person name="Wang L."/>
            <person name="Qu L."/>
            <person name="Liu H."/>
            <person name="Sun Y."/>
            <person name="Le M."/>
            <person name="Wang Q."/>
            <person name="Wei S."/>
            <person name="Zheng Y."/>
            <person name="Lin W."/>
            <person name="Duan Y."/>
            <person name="Cao H."/>
            <person name="Xiong S."/>
            <person name="Wang X."/>
            <person name="Wei L."/>
            <person name="Li C."/>
            <person name="Ma Q."/>
            <person name="Ju M."/>
            <person name="Zhao R."/>
            <person name="Li G."/>
            <person name="Mu C."/>
            <person name="Tian Q."/>
            <person name="Mei H."/>
            <person name="Zhang T."/>
            <person name="Gao T."/>
            <person name="Zhang H."/>
        </authorList>
    </citation>
    <scope>NUCLEOTIDE SEQUENCE</scope>
    <source>
        <strain evidence="2">G02</strain>
    </source>
</reference>
<sequence length="505" mass="55899">MEQFNQNCSSCSLINCSCRSDRASSGSSASSSSRDAHSSGYIRKQSKKSCGRNNLYARAGDNDADVCQKVDLRNAYGAESMKHHKNDTRSEAYGFSEAIQQKNLAAGSSEVSDYKERYDAGNEDALLKLLPKGGGIFKYLRSSVTGDADHTLSVALSCYEEAQKAMGGHPARLGKAEAAFAKAIDAFRQVEDHTNVILINCNLGHGRRALAEDMVSKIESLKKHAIFQNAYLHALETAKSQYSEALRYYGAAKTELTALGEKAASVSSSLKNEVNTQLGHTYLKLGMLLARENTVAEVYEKGVLEDCSSSRPSETQIDHRKHEISANDAIREALALYESLGELRKQETAYAHFQLACYQRDCCLRFLESDQKKNNVVKGENSLNQKVKQYVSLAERNWQKSMEFYGPKTHPIMYLTILIDRSALSLSLSSYLHSSSLLESAFTRLLEGRHVSEHTSLADENPERSSNLLQFCEAEKVNDLVVRTFSGLNRLNVMILETVGFGGLI</sequence>
<reference evidence="2" key="1">
    <citation type="submission" date="2020-06" db="EMBL/GenBank/DDBJ databases">
        <authorList>
            <person name="Li T."/>
            <person name="Hu X."/>
            <person name="Zhang T."/>
            <person name="Song X."/>
            <person name="Zhang H."/>
            <person name="Dai N."/>
            <person name="Sheng W."/>
            <person name="Hou X."/>
            <person name="Wei L."/>
        </authorList>
    </citation>
    <scope>NUCLEOTIDE SEQUENCE</scope>
    <source>
        <strain evidence="2">G02</strain>
        <tissue evidence="2">Leaf</tissue>
    </source>
</reference>
<organism evidence="2">
    <name type="scientific">Sesamum radiatum</name>
    <name type="common">Black benniseed</name>
    <dbReference type="NCBI Taxonomy" id="300843"/>
    <lineage>
        <taxon>Eukaryota</taxon>
        <taxon>Viridiplantae</taxon>
        <taxon>Streptophyta</taxon>
        <taxon>Embryophyta</taxon>
        <taxon>Tracheophyta</taxon>
        <taxon>Spermatophyta</taxon>
        <taxon>Magnoliopsida</taxon>
        <taxon>eudicotyledons</taxon>
        <taxon>Gunneridae</taxon>
        <taxon>Pentapetalae</taxon>
        <taxon>asterids</taxon>
        <taxon>lamiids</taxon>
        <taxon>Lamiales</taxon>
        <taxon>Pedaliaceae</taxon>
        <taxon>Sesamum</taxon>
    </lineage>
</organism>
<feature type="compositionally biased region" description="Low complexity" evidence="1">
    <location>
        <begin position="24"/>
        <end position="33"/>
    </location>
</feature>
<protein>
    <submittedName>
        <fullName evidence="2">Uncharacterized protein</fullName>
    </submittedName>
</protein>
<dbReference type="PANTHER" id="PTHR15000:SF1">
    <property type="entry name" value="ERYTHROID DIFFERENTIATION-RELATED FACTOR 1"/>
    <property type="match status" value="1"/>
</dbReference>
<evidence type="ECO:0000256" key="1">
    <source>
        <dbReference type="SAM" id="MobiDB-lite"/>
    </source>
</evidence>
<dbReference type="AlphaFoldDB" id="A0AAW2PX61"/>
<dbReference type="GO" id="GO:0045893">
    <property type="term" value="P:positive regulation of DNA-templated transcription"/>
    <property type="evidence" value="ECO:0007669"/>
    <property type="project" value="TreeGrafter"/>
</dbReference>
<dbReference type="PANTHER" id="PTHR15000">
    <property type="entry name" value="ERYTHROID DIFFERENTIATION-RELATED FACTOR 1"/>
    <property type="match status" value="1"/>
</dbReference>
<dbReference type="EMBL" id="JACGWJ010000016">
    <property type="protein sequence ID" value="KAL0360104.1"/>
    <property type="molecule type" value="Genomic_DNA"/>
</dbReference>
<name>A0AAW2PX61_SESRA</name>
<accession>A0AAW2PX61</accession>
<feature type="region of interest" description="Disordered" evidence="1">
    <location>
        <begin position="24"/>
        <end position="45"/>
    </location>
</feature>
<proteinExistence type="predicted"/>
<evidence type="ECO:0000313" key="2">
    <source>
        <dbReference type="EMBL" id="KAL0360104.1"/>
    </source>
</evidence>
<gene>
    <name evidence="2" type="ORF">Sradi_3694900</name>
</gene>